<dbReference type="InterPro" id="IPR041118">
    <property type="entry name" value="Rx_N"/>
</dbReference>
<evidence type="ECO:0000256" key="2">
    <source>
        <dbReference type="ARBA" id="ARBA00022741"/>
    </source>
</evidence>
<keyword evidence="2" id="KW-0547">Nucleotide-binding</keyword>
<dbReference type="Proteomes" id="UP001652623">
    <property type="component" value="Chromosome 6"/>
</dbReference>
<name>A0ABM4AAR8_ZIZJJ</name>
<dbReference type="Gene3D" id="1.20.5.4130">
    <property type="match status" value="1"/>
</dbReference>
<evidence type="ECO:0000256" key="1">
    <source>
        <dbReference type="ARBA" id="ARBA00022737"/>
    </source>
</evidence>
<evidence type="ECO:0000259" key="4">
    <source>
        <dbReference type="Pfam" id="PF18052"/>
    </source>
</evidence>
<sequence length="190" mass="21990">MENLSSILSTICAVLQHAEERQTRDRAIKNWLQKIKDVADELDDIMYECSMEASQLEYKGQRFGSTQKVTASFLSCLNPKNLLSRYRIVKKMKDVSDKLDKISKERTNFHLREVVEDRRHVQIVEFSVDNSRNSNDLLIYPTVEDFDVKRLIKAIIESTTEKSLRSFGHGSSKETPPKHFGKEEVFPCFG</sequence>
<evidence type="ECO:0000313" key="6">
    <source>
        <dbReference type="RefSeq" id="XP_060673816.1"/>
    </source>
</evidence>
<keyword evidence="1" id="KW-0677">Repeat</keyword>
<evidence type="ECO:0000256" key="3">
    <source>
        <dbReference type="ARBA" id="ARBA00022821"/>
    </source>
</evidence>
<keyword evidence="5" id="KW-1185">Reference proteome</keyword>
<protein>
    <submittedName>
        <fullName evidence="6">Disease resistance protein RGA4</fullName>
    </submittedName>
</protein>
<reference evidence="6" key="1">
    <citation type="submission" date="2025-08" db="UniProtKB">
        <authorList>
            <consortium name="RefSeq"/>
        </authorList>
    </citation>
    <scope>IDENTIFICATION</scope>
    <source>
        <tissue evidence="6">Seedling</tissue>
    </source>
</reference>
<keyword evidence="3" id="KW-0611">Plant defense</keyword>
<accession>A0ABM4AAR8</accession>
<gene>
    <name evidence="6" type="primary">LOC107431143</name>
</gene>
<organism evidence="5 6">
    <name type="scientific">Ziziphus jujuba</name>
    <name type="common">Chinese jujube</name>
    <name type="synonym">Ziziphus sativa</name>
    <dbReference type="NCBI Taxonomy" id="326968"/>
    <lineage>
        <taxon>Eukaryota</taxon>
        <taxon>Viridiplantae</taxon>
        <taxon>Streptophyta</taxon>
        <taxon>Embryophyta</taxon>
        <taxon>Tracheophyta</taxon>
        <taxon>Spermatophyta</taxon>
        <taxon>Magnoliopsida</taxon>
        <taxon>eudicotyledons</taxon>
        <taxon>Gunneridae</taxon>
        <taxon>Pentapetalae</taxon>
        <taxon>rosids</taxon>
        <taxon>fabids</taxon>
        <taxon>Rosales</taxon>
        <taxon>Rhamnaceae</taxon>
        <taxon>Paliureae</taxon>
        <taxon>Ziziphus</taxon>
    </lineage>
</organism>
<dbReference type="Pfam" id="PF18052">
    <property type="entry name" value="Rx_N"/>
    <property type="match status" value="1"/>
</dbReference>
<evidence type="ECO:0000313" key="5">
    <source>
        <dbReference type="Proteomes" id="UP001652623"/>
    </source>
</evidence>
<dbReference type="RefSeq" id="XP_060673816.1">
    <property type="nucleotide sequence ID" value="XM_060817833.1"/>
</dbReference>
<proteinExistence type="predicted"/>
<feature type="domain" description="Disease resistance N-terminal" evidence="4">
    <location>
        <begin position="1"/>
        <end position="62"/>
    </location>
</feature>
<dbReference type="GeneID" id="107431143"/>